<dbReference type="EC" id="1.11.1.-" evidence="13"/>
<evidence type="ECO:0000256" key="9">
    <source>
        <dbReference type="SAM" id="MobiDB-lite"/>
    </source>
</evidence>
<evidence type="ECO:0000259" key="11">
    <source>
        <dbReference type="Pfam" id="PF04261"/>
    </source>
</evidence>
<dbReference type="GO" id="GO:0005829">
    <property type="term" value="C:cytosol"/>
    <property type="evidence" value="ECO:0007669"/>
    <property type="project" value="TreeGrafter"/>
</dbReference>
<evidence type="ECO:0000256" key="4">
    <source>
        <dbReference type="ARBA" id="ARBA00022723"/>
    </source>
</evidence>
<evidence type="ECO:0000259" key="12">
    <source>
        <dbReference type="Pfam" id="PF20628"/>
    </source>
</evidence>
<name>A0A0Q0YIJ1_9CORY</name>
<evidence type="ECO:0000256" key="7">
    <source>
        <dbReference type="ARBA" id="ARBA00023004"/>
    </source>
</evidence>
<keyword evidence="7" id="KW-0408">Iron</keyword>
<dbReference type="Proteomes" id="UP000050488">
    <property type="component" value="Unassembled WGS sequence"/>
</dbReference>
<keyword evidence="3" id="KW-0349">Heme</keyword>
<evidence type="ECO:0000256" key="8">
    <source>
        <dbReference type="ARBA" id="ARBA00025737"/>
    </source>
</evidence>
<dbReference type="InterPro" id="IPR006311">
    <property type="entry name" value="TAT_signal"/>
</dbReference>
<comment type="similarity">
    <text evidence="8">Belongs to the DyP-type peroxidase family.</text>
</comment>
<keyword evidence="4" id="KW-0479">Metal-binding</keyword>
<accession>A0A0Q0YIJ1</accession>
<dbReference type="InterPro" id="IPR048327">
    <property type="entry name" value="Dyp_perox_N"/>
</dbReference>
<dbReference type="GO" id="GO:0020037">
    <property type="term" value="F:heme binding"/>
    <property type="evidence" value="ECO:0007669"/>
    <property type="project" value="InterPro"/>
</dbReference>
<gene>
    <name evidence="13" type="primary">efeN_2</name>
    <name evidence="13" type="ORF">Clow_00709</name>
</gene>
<feature type="chain" id="PRO_5006187113" evidence="10">
    <location>
        <begin position="29"/>
        <end position="406"/>
    </location>
</feature>
<dbReference type="Pfam" id="PF04261">
    <property type="entry name" value="Dyp_perox_N"/>
    <property type="match status" value="1"/>
</dbReference>
<evidence type="ECO:0000313" key="13">
    <source>
        <dbReference type="EMBL" id="KQB86508.1"/>
    </source>
</evidence>
<dbReference type="InterPro" id="IPR011008">
    <property type="entry name" value="Dimeric_a/b-barrel"/>
</dbReference>
<dbReference type="GO" id="GO:0046872">
    <property type="term" value="F:metal ion binding"/>
    <property type="evidence" value="ECO:0007669"/>
    <property type="project" value="UniProtKB-KW"/>
</dbReference>
<dbReference type="PATRIC" id="fig|1544413.3.peg.716"/>
<keyword evidence="2 13" id="KW-0575">Peroxidase</keyword>
<dbReference type="AlphaFoldDB" id="A0A0Q0YIJ1"/>
<feature type="region of interest" description="Disordered" evidence="9">
    <location>
        <begin position="197"/>
        <end position="224"/>
    </location>
</feature>
<dbReference type="SUPFAM" id="SSF54909">
    <property type="entry name" value="Dimeric alpha+beta barrel"/>
    <property type="match status" value="1"/>
</dbReference>
<dbReference type="InterPro" id="IPR048328">
    <property type="entry name" value="Dyp_perox_C"/>
</dbReference>
<dbReference type="GO" id="GO:0004601">
    <property type="term" value="F:peroxidase activity"/>
    <property type="evidence" value="ECO:0007669"/>
    <property type="project" value="UniProtKB-KW"/>
</dbReference>
<dbReference type="PROSITE" id="PS51404">
    <property type="entry name" value="DYP_PEROXIDASE"/>
    <property type="match status" value="1"/>
</dbReference>
<feature type="domain" description="Dyp-type peroxidase N-terminal" evidence="11">
    <location>
        <begin position="51"/>
        <end position="193"/>
    </location>
</feature>
<keyword evidence="6 13" id="KW-0560">Oxidoreductase</keyword>
<dbReference type="RefSeq" id="WP_055176419.1">
    <property type="nucleotide sequence ID" value="NZ_JAUSQY010000001.1"/>
</dbReference>
<dbReference type="STRING" id="1544413.Clow_00709"/>
<comment type="caution">
    <text evidence="13">The sequence shown here is derived from an EMBL/GenBank/DDBJ whole genome shotgun (WGS) entry which is preliminary data.</text>
</comment>
<evidence type="ECO:0000256" key="2">
    <source>
        <dbReference type="ARBA" id="ARBA00022559"/>
    </source>
</evidence>
<dbReference type="PANTHER" id="PTHR30521">
    <property type="entry name" value="DEFERROCHELATASE/PEROXIDASE"/>
    <property type="match status" value="1"/>
</dbReference>
<evidence type="ECO:0000256" key="5">
    <source>
        <dbReference type="ARBA" id="ARBA00022729"/>
    </source>
</evidence>
<dbReference type="EMBL" id="LKEV01000002">
    <property type="protein sequence ID" value="KQB86508.1"/>
    <property type="molecule type" value="Genomic_DNA"/>
</dbReference>
<evidence type="ECO:0000256" key="1">
    <source>
        <dbReference type="ARBA" id="ARBA00001970"/>
    </source>
</evidence>
<evidence type="ECO:0000256" key="10">
    <source>
        <dbReference type="SAM" id="SignalP"/>
    </source>
</evidence>
<dbReference type="PROSITE" id="PS51257">
    <property type="entry name" value="PROKAR_LIPOPROTEIN"/>
    <property type="match status" value="1"/>
</dbReference>
<evidence type="ECO:0000313" key="14">
    <source>
        <dbReference type="Proteomes" id="UP000050488"/>
    </source>
</evidence>
<dbReference type="NCBIfam" id="TIGR01413">
    <property type="entry name" value="Dyp_perox_fam"/>
    <property type="match status" value="1"/>
</dbReference>
<evidence type="ECO:0000256" key="3">
    <source>
        <dbReference type="ARBA" id="ARBA00022617"/>
    </source>
</evidence>
<reference evidence="13 14" key="1">
    <citation type="submission" date="2015-10" db="EMBL/GenBank/DDBJ databases">
        <title>Corynebacteirum lowii and Corynebacterium oculi species nova, derived from human clinical disease and and emended description of Corynebacterium mastiditis.</title>
        <authorList>
            <person name="Bernard K."/>
            <person name="Pacheco A.L."/>
            <person name="Mcdougall C."/>
            <person name="Burtx T."/>
            <person name="Weibe D."/>
            <person name="Tyler S."/>
            <person name="Olson A.B."/>
            <person name="Cnockaert M."/>
            <person name="Eguchi H."/>
            <person name="Kuwahara T."/>
            <person name="Nakayama-Imaohji H."/>
            <person name="Boudewijins M."/>
            <person name="Van Hoecke F."/>
            <person name="Bernier A.-M."/>
            <person name="Vandamme P."/>
        </authorList>
    </citation>
    <scope>NUCLEOTIDE SEQUENCE [LARGE SCALE GENOMIC DNA]</scope>
    <source>
        <strain evidence="13 14">NML 130206</strain>
    </source>
</reference>
<keyword evidence="14" id="KW-1185">Reference proteome</keyword>
<keyword evidence="5 10" id="KW-0732">Signal</keyword>
<feature type="domain" description="Dyp-type peroxidase C-terminal" evidence="12">
    <location>
        <begin position="210"/>
        <end position="391"/>
    </location>
</feature>
<evidence type="ECO:0000256" key="6">
    <source>
        <dbReference type="ARBA" id="ARBA00023002"/>
    </source>
</evidence>
<feature type="compositionally biased region" description="Polar residues" evidence="9">
    <location>
        <begin position="197"/>
        <end position="207"/>
    </location>
</feature>
<dbReference type="PROSITE" id="PS51318">
    <property type="entry name" value="TAT"/>
    <property type="match status" value="1"/>
</dbReference>
<comment type="cofactor">
    <cofactor evidence="1">
        <name>heme b</name>
        <dbReference type="ChEBI" id="CHEBI:60344"/>
    </cofactor>
</comment>
<dbReference type="PANTHER" id="PTHR30521:SF4">
    <property type="entry name" value="DEFERROCHELATASE"/>
    <property type="match status" value="1"/>
</dbReference>
<dbReference type="InterPro" id="IPR006314">
    <property type="entry name" value="Dyp_peroxidase"/>
</dbReference>
<sequence>MTSLSRRGFLSGLSLSAGGFALAGCAQGAEEAGASIVDPATSTVDFDGPHQAGIATPEQAHLNLVAFSVQEGTDKQALKRLLRLWTEDARELCAGRTPRGSLEPELTSRPANLTITCGFGPRFFDLAGIAYRRPEWLAPLPSFSQDRLDERWGQSDLVLQICGDDPFTVAHAMRNMVRSGSDYADVAWLQQGFVSANGPSAGQGNNRGETKRNLFGQKDGTINPRGEEELADQVWIDEGEPWQRGGTAMVVRRIQMHMDEWEKLDRSSREVVVGRTLDSGAPLSGGEEHTPADFEARDGYGLPAIDPNSHMARATAPADHPEQKILRRPYNWDIAPEPGAEDRSNSGQIFICFQKNPMVQFTPIQQRLDEADRLNQWITHIGSAVYFIPPGTDAGRGDFWGAELLA</sequence>
<feature type="signal peptide" evidence="10">
    <location>
        <begin position="1"/>
        <end position="28"/>
    </location>
</feature>
<dbReference type="OrthoDB" id="9781066at2"/>
<organism evidence="13 14">
    <name type="scientific">Corynebacterium lowii</name>
    <dbReference type="NCBI Taxonomy" id="1544413"/>
    <lineage>
        <taxon>Bacteria</taxon>
        <taxon>Bacillati</taxon>
        <taxon>Actinomycetota</taxon>
        <taxon>Actinomycetes</taxon>
        <taxon>Mycobacteriales</taxon>
        <taxon>Corynebacteriaceae</taxon>
        <taxon>Corynebacterium</taxon>
    </lineage>
</organism>
<protein>
    <submittedName>
        <fullName evidence="13">Putative deferrochelatase/peroxidase EfeN</fullName>
        <ecNumber evidence="13">1.11.1.-</ecNumber>
    </submittedName>
</protein>
<proteinExistence type="inferred from homology"/>
<dbReference type="Pfam" id="PF20628">
    <property type="entry name" value="Dyp_perox_C"/>
    <property type="match status" value="1"/>
</dbReference>